<proteinExistence type="predicted"/>
<dbReference type="EMBL" id="UIDG01000093">
    <property type="protein sequence ID" value="SUS05273.1"/>
    <property type="molecule type" value="Genomic_DNA"/>
</dbReference>
<name>A0A380TBE6_9ZZZZ</name>
<dbReference type="AlphaFoldDB" id="A0A380TBE6"/>
<organism evidence="1">
    <name type="scientific">metagenome</name>
    <dbReference type="NCBI Taxonomy" id="256318"/>
    <lineage>
        <taxon>unclassified sequences</taxon>
        <taxon>metagenomes</taxon>
    </lineage>
</organism>
<reference evidence="1" key="1">
    <citation type="submission" date="2018-07" db="EMBL/GenBank/DDBJ databases">
        <authorList>
            <person name="Quirk P.G."/>
            <person name="Krulwich T.A."/>
        </authorList>
    </citation>
    <scope>NUCLEOTIDE SEQUENCE</scope>
</reference>
<protein>
    <submittedName>
        <fullName evidence="1">Uncharacterized protein</fullName>
    </submittedName>
</protein>
<evidence type="ECO:0000313" key="1">
    <source>
        <dbReference type="EMBL" id="SUS05273.1"/>
    </source>
</evidence>
<gene>
    <name evidence="1" type="ORF">DF3PB_1820014</name>
</gene>
<sequence length="58" mass="6385">MPTAAAIQPIFCNRLRTPSNRGPDLTKPTVTLTPFNPSFASRFVALAVAMTFLSKYRV</sequence>
<accession>A0A380TBE6</accession>